<dbReference type="Gene3D" id="3.80.10.10">
    <property type="entry name" value="Ribonuclease Inhibitor"/>
    <property type="match status" value="1"/>
</dbReference>
<dbReference type="Proteomes" id="UP001295423">
    <property type="component" value="Unassembled WGS sequence"/>
</dbReference>
<evidence type="ECO:0000313" key="2">
    <source>
        <dbReference type="Proteomes" id="UP001295423"/>
    </source>
</evidence>
<proteinExistence type="predicted"/>
<organism evidence="1 2">
    <name type="scientific">Cylindrotheca closterium</name>
    <dbReference type="NCBI Taxonomy" id="2856"/>
    <lineage>
        <taxon>Eukaryota</taxon>
        <taxon>Sar</taxon>
        <taxon>Stramenopiles</taxon>
        <taxon>Ochrophyta</taxon>
        <taxon>Bacillariophyta</taxon>
        <taxon>Bacillariophyceae</taxon>
        <taxon>Bacillariophycidae</taxon>
        <taxon>Bacillariales</taxon>
        <taxon>Bacillariaceae</taxon>
        <taxon>Cylindrotheca</taxon>
    </lineage>
</organism>
<name>A0AAD2FUU8_9STRA</name>
<dbReference type="SUPFAM" id="SSF52058">
    <property type="entry name" value="L domain-like"/>
    <property type="match status" value="1"/>
</dbReference>
<sequence>MQADELITFYYRGEQGQERAPQYTKRLIVDASVKRLPDFFCRRTNTFFLEDIQLNEGLRQIGHDAFETCLFSKVTIPSTTTIIGARAFNGVRVKHISFTEPSSLQRIRSAAFIYCRNLGRITTPSSLTVLEESVFSFCASLVEVDLSLSHMINIPNSAFTGSRKLRAVRLPNSVQLIATFAFSNCPNLVTVEVAPTSSRIMLGENSFQGCVALANIGLPKRGCSHSGEPFEGCTSLKKHYGATSREIIKGILRRFDRRPVHKLCYYSSTTTVQDLLLDSTESHHDSKMIDKFKMTPFHILCLSVKPRRDLFLALLDNTKNKYPHYVLGRKDAKRRRAMDYLLSNWTPEAADLFQIAMQRWAIDPLQRWGAPDELVQDMEACVEAIVSGSNGTTTSKRRFKLYKAATSAFKFYASHENMTVLELSLWKQKLQEMIGAAPQERREDCRVLCQADLVLANVSTFLGLVQS</sequence>
<dbReference type="EMBL" id="CAKOGP040001847">
    <property type="protein sequence ID" value="CAJ1953920.1"/>
    <property type="molecule type" value="Genomic_DNA"/>
</dbReference>
<evidence type="ECO:0000313" key="1">
    <source>
        <dbReference type="EMBL" id="CAJ1953920.1"/>
    </source>
</evidence>
<dbReference type="PANTHER" id="PTHR45661">
    <property type="entry name" value="SURFACE ANTIGEN"/>
    <property type="match status" value="1"/>
</dbReference>
<dbReference type="InterPro" id="IPR026906">
    <property type="entry name" value="LRR_5"/>
</dbReference>
<dbReference type="InterPro" id="IPR053139">
    <property type="entry name" value="Surface_bspA-like"/>
</dbReference>
<accession>A0AAD2FUU8</accession>
<keyword evidence="2" id="KW-1185">Reference proteome</keyword>
<dbReference type="InterPro" id="IPR032675">
    <property type="entry name" value="LRR_dom_sf"/>
</dbReference>
<gene>
    <name evidence="1" type="ORF">CYCCA115_LOCUS14518</name>
</gene>
<dbReference type="PANTHER" id="PTHR45661:SF3">
    <property type="entry name" value="IG-LIKE DOMAIN-CONTAINING PROTEIN"/>
    <property type="match status" value="1"/>
</dbReference>
<reference evidence="1" key="1">
    <citation type="submission" date="2023-08" db="EMBL/GenBank/DDBJ databases">
        <authorList>
            <person name="Audoor S."/>
            <person name="Bilcke G."/>
        </authorList>
    </citation>
    <scope>NUCLEOTIDE SEQUENCE</scope>
</reference>
<dbReference type="Pfam" id="PF13306">
    <property type="entry name" value="LRR_5"/>
    <property type="match status" value="2"/>
</dbReference>
<protein>
    <submittedName>
        <fullName evidence="1">Uncharacterized protein</fullName>
    </submittedName>
</protein>
<dbReference type="AlphaFoldDB" id="A0AAD2FUU8"/>
<comment type="caution">
    <text evidence="1">The sequence shown here is derived from an EMBL/GenBank/DDBJ whole genome shotgun (WGS) entry which is preliminary data.</text>
</comment>